<keyword evidence="3" id="KW-1185">Reference proteome</keyword>
<organism evidence="2 3">
    <name type="scientific">Digitaria exilis</name>
    <dbReference type="NCBI Taxonomy" id="1010633"/>
    <lineage>
        <taxon>Eukaryota</taxon>
        <taxon>Viridiplantae</taxon>
        <taxon>Streptophyta</taxon>
        <taxon>Embryophyta</taxon>
        <taxon>Tracheophyta</taxon>
        <taxon>Spermatophyta</taxon>
        <taxon>Magnoliopsida</taxon>
        <taxon>Liliopsida</taxon>
        <taxon>Poales</taxon>
        <taxon>Poaceae</taxon>
        <taxon>PACMAD clade</taxon>
        <taxon>Panicoideae</taxon>
        <taxon>Panicodae</taxon>
        <taxon>Paniceae</taxon>
        <taxon>Anthephorinae</taxon>
        <taxon>Digitaria</taxon>
    </lineage>
</organism>
<protein>
    <submittedName>
        <fullName evidence="2">Uncharacterized protein</fullName>
    </submittedName>
</protein>
<feature type="region of interest" description="Disordered" evidence="1">
    <location>
        <begin position="302"/>
        <end position="329"/>
    </location>
</feature>
<feature type="region of interest" description="Disordered" evidence="1">
    <location>
        <begin position="431"/>
        <end position="482"/>
    </location>
</feature>
<feature type="compositionally biased region" description="Basic and acidic residues" evidence="1">
    <location>
        <begin position="462"/>
        <end position="482"/>
    </location>
</feature>
<feature type="region of interest" description="Disordered" evidence="1">
    <location>
        <begin position="38"/>
        <end position="87"/>
    </location>
</feature>
<dbReference type="PANTHER" id="PTHR33384">
    <property type="entry name" value="EXPRESSED PROTEIN"/>
    <property type="match status" value="1"/>
</dbReference>
<name>A0A835AB56_9POAL</name>
<feature type="compositionally biased region" description="Low complexity" evidence="1">
    <location>
        <begin position="42"/>
        <end position="58"/>
    </location>
</feature>
<comment type="caution">
    <text evidence="2">The sequence shown here is derived from an EMBL/GenBank/DDBJ whole genome shotgun (WGS) entry which is preliminary data.</text>
</comment>
<feature type="region of interest" description="Disordered" evidence="1">
    <location>
        <begin position="347"/>
        <end position="417"/>
    </location>
</feature>
<feature type="compositionally biased region" description="Basic residues" evidence="1">
    <location>
        <begin position="394"/>
        <end position="403"/>
    </location>
</feature>
<sequence>MAGKKADGGTRDVVHLPTRRHLGAPHCRLFFLPTSLKKKAGNAKAKPSPPSSSSNPGPTCKEHREEGDEEEEIDIYVAEGRGSRRRMPSGAMNRLFVESSSSSSSGSGGCREEEPAAAVLCAPRPRRVQVHPCSADLILGPPPFMLGTNKSKEAGGKAKAPESDEDGGWALFGGSPPARADNPLVHDPHFILNQRHPVAASPLELGFFDHQSRSNHSHRPTYISSHSSSNSFAPTFAPAVRIQGFDVAACRSSHSNGGGRLRGVAGPEGEQLLQSCTVFAGPVPVPNQLRSPSLLYCAVGEQGNQRAAGNPRRRSPLTGWPPRRSRSAHACTHDVSRKWWEWRGGLGLDGDPSIHRPDGDPAQPRGRMAPEHSQPNPSRNSLLSTPLLSPRHAMGFHRGRSRAGRPASPSRVAVMGPPAWGCAAIRGIRGSHRIRRGRDEASQGESDAGRARARARPTHGGGGRDGRLSGLRPRRDQPSNKS</sequence>
<proteinExistence type="predicted"/>
<feature type="compositionally biased region" description="Polar residues" evidence="1">
    <location>
        <begin position="373"/>
        <end position="387"/>
    </location>
</feature>
<dbReference type="OrthoDB" id="646413at2759"/>
<dbReference type="Proteomes" id="UP000636709">
    <property type="component" value="Unassembled WGS sequence"/>
</dbReference>
<reference evidence="2" key="1">
    <citation type="submission" date="2020-07" db="EMBL/GenBank/DDBJ databases">
        <title>Genome sequence and genetic diversity analysis of an under-domesticated orphan crop, white fonio (Digitaria exilis).</title>
        <authorList>
            <person name="Bennetzen J.L."/>
            <person name="Chen S."/>
            <person name="Ma X."/>
            <person name="Wang X."/>
            <person name="Yssel A.E.J."/>
            <person name="Chaluvadi S.R."/>
            <person name="Johnson M."/>
            <person name="Gangashetty P."/>
            <person name="Hamidou F."/>
            <person name="Sanogo M.D."/>
            <person name="Zwaenepoel A."/>
            <person name="Wallace J."/>
            <person name="Van De Peer Y."/>
            <person name="Van Deynze A."/>
        </authorList>
    </citation>
    <scope>NUCLEOTIDE SEQUENCE</scope>
    <source>
        <tissue evidence="2">Leaves</tissue>
    </source>
</reference>
<dbReference type="EMBL" id="JACEFO010002806">
    <property type="protein sequence ID" value="KAF8648664.1"/>
    <property type="molecule type" value="Genomic_DNA"/>
</dbReference>
<evidence type="ECO:0000256" key="1">
    <source>
        <dbReference type="SAM" id="MobiDB-lite"/>
    </source>
</evidence>
<dbReference type="PANTHER" id="PTHR33384:SF47">
    <property type="entry name" value="OS01G0930200 PROTEIN"/>
    <property type="match status" value="1"/>
</dbReference>
<gene>
    <name evidence="2" type="ORF">HU200_064712</name>
</gene>
<evidence type="ECO:0000313" key="3">
    <source>
        <dbReference type="Proteomes" id="UP000636709"/>
    </source>
</evidence>
<dbReference type="AlphaFoldDB" id="A0A835AB56"/>
<accession>A0A835AB56</accession>
<evidence type="ECO:0000313" key="2">
    <source>
        <dbReference type="EMBL" id="KAF8648664.1"/>
    </source>
</evidence>